<feature type="transmembrane region" description="Helical" evidence="7">
    <location>
        <begin position="605"/>
        <end position="628"/>
    </location>
</feature>
<evidence type="ECO:0000259" key="8">
    <source>
        <dbReference type="PROSITE" id="PS50156"/>
    </source>
</evidence>
<organism evidence="9 10">
    <name type="scientific">Rhizocola hellebori</name>
    <dbReference type="NCBI Taxonomy" id="1392758"/>
    <lineage>
        <taxon>Bacteria</taxon>
        <taxon>Bacillati</taxon>
        <taxon>Actinomycetota</taxon>
        <taxon>Actinomycetes</taxon>
        <taxon>Micromonosporales</taxon>
        <taxon>Micromonosporaceae</taxon>
        <taxon>Rhizocola</taxon>
    </lineage>
</organism>
<evidence type="ECO:0000313" key="10">
    <source>
        <dbReference type="Proteomes" id="UP000612899"/>
    </source>
</evidence>
<comment type="similarity">
    <text evidence="2">Belongs to the resistance-nodulation-cell division (RND) (TC 2.A.6) family. MmpL subfamily.</text>
</comment>
<dbReference type="PROSITE" id="PS50156">
    <property type="entry name" value="SSD"/>
    <property type="match status" value="1"/>
</dbReference>
<accession>A0A8J3QGH3</accession>
<feature type="transmembrane region" description="Helical" evidence="7">
    <location>
        <begin position="250"/>
        <end position="270"/>
    </location>
</feature>
<reference evidence="9" key="1">
    <citation type="submission" date="2021-01" db="EMBL/GenBank/DDBJ databases">
        <title>Whole genome shotgun sequence of Rhizocola hellebori NBRC 109834.</title>
        <authorList>
            <person name="Komaki H."/>
            <person name="Tamura T."/>
        </authorList>
    </citation>
    <scope>NUCLEOTIDE SEQUENCE</scope>
    <source>
        <strain evidence="9">NBRC 109834</strain>
    </source>
</reference>
<sequence>MKYKWPALGAWLLVAALTFLLSGSLTEVESNDVRAWLPASAESTRAIDLADKEFSSDEPEDLLIVYARDTGLTDADRDAVAARAAELGAQGPLPSDDGKALMLVLPFTAAQSLDHVRSQAAVAGGLTTKVTGRPAAEADFDKAFDSLDTTLLLVTVAVVAVLLLLTYRSPVLLLLPLISVALANQLATAIVYGLSKHLGLVVDPQSAGILTVLVFGAGTDYAMLLISRYREELQRNENRPAAMASALRRSLPAIAASATTVILALLALVFADLNSTRGLGPVAAIGIACALLAMTTLLPALILLGGRWVFWPSIPKRGKASFGMWGRIAAFVTSHARAVWIVTALGLAAASLGATTLSVGLREAGSFTTKPESVAGFELLAAHYPAGSSEPAQVYLPTPAAKQAASQIAALPGVDHVEEPEQGDGWTGLKVVLSDDPGGQQAEATVKRIRETVRVIDPAALVGGSTAQRLDQDSTMDRDLRLVIPLILVIVLGVLIVLLRAFVAPLLLLGSVVLSFGAALGVSAAIFHLIGFPTLDKSVVLNGFLFLVALGVDYTIFLMVRAREDGMPKALAVTGGVITSAGLVLAATFAVLTVMPIVFMMQLGVLVAIGVLLDTFVVRTLLVPALVLDLGRRGGGRTP</sequence>
<protein>
    <submittedName>
        <fullName evidence="9">Putative membrane protein ActII-3</fullName>
    </submittedName>
</protein>
<feature type="domain" description="SSD" evidence="8">
    <location>
        <begin position="186"/>
        <end position="304"/>
    </location>
</feature>
<keyword evidence="3" id="KW-1003">Cell membrane</keyword>
<gene>
    <name evidence="9" type="primary">actII-3_2</name>
    <name evidence="9" type="ORF">Rhe02_84920</name>
</gene>
<proteinExistence type="inferred from homology"/>
<dbReference type="GO" id="GO:0005886">
    <property type="term" value="C:plasma membrane"/>
    <property type="evidence" value="ECO:0007669"/>
    <property type="project" value="UniProtKB-SubCell"/>
</dbReference>
<comment type="caution">
    <text evidence="9">The sequence shown here is derived from an EMBL/GenBank/DDBJ whole genome shotgun (WGS) entry which is preliminary data.</text>
</comment>
<keyword evidence="5 7" id="KW-1133">Transmembrane helix</keyword>
<evidence type="ECO:0000256" key="1">
    <source>
        <dbReference type="ARBA" id="ARBA00004651"/>
    </source>
</evidence>
<feature type="transmembrane region" description="Helical" evidence="7">
    <location>
        <begin position="207"/>
        <end position="229"/>
    </location>
</feature>
<keyword evidence="6 7" id="KW-0472">Membrane</keyword>
<dbReference type="Pfam" id="PF03176">
    <property type="entry name" value="MMPL"/>
    <property type="match status" value="2"/>
</dbReference>
<comment type="subcellular location">
    <subcellularLocation>
        <location evidence="1">Cell membrane</location>
        <topology evidence="1">Multi-pass membrane protein</topology>
    </subcellularLocation>
</comment>
<evidence type="ECO:0000256" key="4">
    <source>
        <dbReference type="ARBA" id="ARBA00022692"/>
    </source>
</evidence>
<evidence type="ECO:0000256" key="6">
    <source>
        <dbReference type="ARBA" id="ARBA00023136"/>
    </source>
</evidence>
<dbReference type="PANTHER" id="PTHR33406">
    <property type="entry name" value="MEMBRANE PROTEIN MJ1562-RELATED"/>
    <property type="match status" value="1"/>
</dbReference>
<feature type="transmembrane region" description="Helical" evidence="7">
    <location>
        <begin position="149"/>
        <end position="167"/>
    </location>
</feature>
<dbReference type="PANTHER" id="PTHR33406:SF6">
    <property type="entry name" value="MEMBRANE PROTEIN YDGH-RELATED"/>
    <property type="match status" value="1"/>
</dbReference>
<name>A0A8J3QGH3_9ACTN</name>
<dbReference type="SUPFAM" id="SSF82866">
    <property type="entry name" value="Multidrug efflux transporter AcrB transmembrane domain"/>
    <property type="match status" value="2"/>
</dbReference>
<evidence type="ECO:0000256" key="2">
    <source>
        <dbReference type="ARBA" id="ARBA00010157"/>
    </source>
</evidence>
<evidence type="ECO:0000313" key="9">
    <source>
        <dbReference type="EMBL" id="GIH10425.1"/>
    </source>
</evidence>
<dbReference type="InterPro" id="IPR000731">
    <property type="entry name" value="SSD"/>
</dbReference>
<feature type="transmembrane region" description="Helical" evidence="7">
    <location>
        <begin position="506"/>
        <end position="527"/>
    </location>
</feature>
<dbReference type="Gene3D" id="1.20.1640.10">
    <property type="entry name" value="Multidrug efflux transporter AcrB transmembrane domain"/>
    <property type="match status" value="2"/>
</dbReference>
<feature type="transmembrane region" description="Helical" evidence="7">
    <location>
        <begin position="539"/>
        <end position="560"/>
    </location>
</feature>
<feature type="transmembrane region" description="Helical" evidence="7">
    <location>
        <begin position="174"/>
        <end position="195"/>
    </location>
</feature>
<evidence type="ECO:0000256" key="7">
    <source>
        <dbReference type="SAM" id="Phobius"/>
    </source>
</evidence>
<evidence type="ECO:0000256" key="5">
    <source>
        <dbReference type="ARBA" id="ARBA00022989"/>
    </source>
</evidence>
<dbReference type="InterPro" id="IPR050545">
    <property type="entry name" value="Mycobact_MmpL"/>
</dbReference>
<dbReference type="Proteomes" id="UP000612899">
    <property type="component" value="Unassembled WGS sequence"/>
</dbReference>
<dbReference type="RefSeq" id="WP_203914141.1">
    <property type="nucleotide sequence ID" value="NZ_BONY01000094.1"/>
</dbReference>
<evidence type="ECO:0000256" key="3">
    <source>
        <dbReference type="ARBA" id="ARBA00022475"/>
    </source>
</evidence>
<feature type="transmembrane region" description="Helical" evidence="7">
    <location>
        <begin position="480"/>
        <end position="499"/>
    </location>
</feature>
<keyword evidence="10" id="KW-1185">Reference proteome</keyword>
<dbReference type="EMBL" id="BONY01000094">
    <property type="protein sequence ID" value="GIH10425.1"/>
    <property type="molecule type" value="Genomic_DNA"/>
</dbReference>
<feature type="transmembrane region" description="Helical" evidence="7">
    <location>
        <begin position="572"/>
        <end position="599"/>
    </location>
</feature>
<feature type="transmembrane region" description="Helical" evidence="7">
    <location>
        <begin position="282"/>
        <end position="304"/>
    </location>
</feature>
<dbReference type="InterPro" id="IPR004869">
    <property type="entry name" value="MMPL_dom"/>
</dbReference>
<dbReference type="AlphaFoldDB" id="A0A8J3QGH3"/>
<keyword evidence="4 7" id="KW-0812">Transmembrane</keyword>